<evidence type="ECO:0000313" key="2">
    <source>
        <dbReference type="Proteomes" id="UP001195483"/>
    </source>
</evidence>
<proteinExistence type="predicted"/>
<keyword evidence="2" id="KW-1185">Reference proteome</keyword>
<gene>
    <name evidence="1" type="ORF">CHS0354_041647</name>
</gene>
<reference evidence="1" key="1">
    <citation type="journal article" date="2021" name="Genome Biol. Evol.">
        <title>A High-Quality Reference Genome for a Parasitic Bivalve with Doubly Uniparental Inheritance (Bivalvia: Unionida).</title>
        <authorList>
            <person name="Smith C.H."/>
        </authorList>
    </citation>
    <scope>NUCLEOTIDE SEQUENCE</scope>
    <source>
        <strain evidence="1">CHS0354</strain>
    </source>
</reference>
<evidence type="ECO:0000313" key="1">
    <source>
        <dbReference type="EMBL" id="KAK3589524.1"/>
    </source>
</evidence>
<sequence>MHTDKHTLSDPDLPDQLSFHLKLKSHGVNLNLKRNYQIDPNVDVYTVDILKDGLPILKKTHNLKKEDVAYYQDDENGAFMTARCVKRSSGQCGILINGNIQIGDKMYDLQPSEAQVTSRNFMETTNLLGKQYVLQDQGSIQRKMSVENKEERNVNEKNVEEEIIDRHRLISDVHDKQRHFLHPDVKLLTRNVASLHNAFATEENSYRTNSKNGTY</sequence>
<dbReference type="Proteomes" id="UP001195483">
    <property type="component" value="Unassembled WGS sequence"/>
</dbReference>
<name>A0AAE0SCS6_9BIVA</name>
<organism evidence="1 2">
    <name type="scientific">Potamilus streckersoni</name>
    <dbReference type="NCBI Taxonomy" id="2493646"/>
    <lineage>
        <taxon>Eukaryota</taxon>
        <taxon>Metazoa</taxon>
        <taxon>Spiralia</taxon>
        <taxon>Lophotrochozoa</taxon>
        <taxon>Mollusca</taxon>
        <taxon>Bivalvia</taxon>
        <taxon>Autobranchia</taxon>
        <taxon>Heteroconchia</taxon>
        <taxon>Palaeoheterodonta</taxon>
        <taxon>Unionida</taxon>
        <taxon>Unionoidea</taxon>
        <taxon>Unionidae</taxon>
        <taxon>Ambleminae</taxon>
        <taxon>Lampsilini</taxon>
        <taxon>Potamilus</taxon>
    </lineage>
</organism>
<reference evidence="1" key="2">
    <citation type="journal article" date="2021" name="Genome Biol. Evol.">
        <title>Developing a high-quality reference genome for a parasitic bivalve with doubly uniparental inheritance (Bivalvia: Unionida).</title>
        <authorList>
            <person name="Smith C.H."/>
        </authorList>
    </citation>
    <scope>NUCLEOTIDE SEQUENCE</scope>
    <source>
        <strain evidence="1">CHS0354</strain>
        <tissue evidence="1">Mantle</tissue>
    </source>
</reference>
<dbReference type="EMBL" id="JAEAOA010002349">
    <property type="protein sequence ID" value="KAK3589524.1"/>
    <property type="molecule type" value="Genomic_DNA"/>
</dbReference>
<accession>A0AAE0SCS6</accession>
<dbReference type="AlphaFoldDB" id="A0AAE0SCS6"/>
<protein>
    <submittedName>
        <fullName evidence="1">Uncharacterized protein</fullName>
    </submittedName>
</protein>
<comment type="caution">
    <text evidence="1">The sequence shown here is derived from an EMBL/GenBank/DDBJ whole genome shotgun (WGS) entry which is preliminary data.</text>
</comment>
<reference evidence="1" key="3">
    <citation type="submission" date="2023-05" db="EMBL/GenBank/DDBJ databases">
        <authorList>
            <person name="Smith C.H."/>
        </authorList>
    </citation>
    <scope>NUCLEOTIDE SEQUENCE</scope>
    <source>
        <strain evidence="1">CHS0354</strain>
        <tissue evidence="1">Mantle</tissue>
    </source>
</reference>